<reference evidence="11" key="4">
    <citation type="submission" date="2016-01" db="EMBL/GenBank/DDBJ databases">
        <authorList>
            <person name="Oliw E.H."/>
        </authorList>
    </citation>
    <scope>NUCLEOTIDE SEQUENCE [LARGE SCALE GENOMIC DNA]</scope>
    <source>
        <strain evidence="11">GED7749B</strain>
    </source>
</reference>
<evidence type="ECO:0000256" key="7">
    <source>
        <dbReference type="PROSITE-ProRule" id="PRU01076"/>
    </source>
</evidence>
<dbReference type="Pfam" id="PF18277">
    <property type="entry name" value="AbrB_C"/>
    <property type="match status" value="1"/>
</dbReference>
<dbReference type="Proteomes" id="UP000070376">
    <property type="component" value="Unassembled WGS sequence"/>
</dbReference>
<dbReference type="InterPro" id="IPR007159">
    <property type="entry name" value="SpoVT-AbrB_dom"/>
</dbReference>
<evidence type="ECO:0000313" key="12">
    <source>
        <dbReference type="Proteomes" id="UP000032024"/>
    </source>
</evidence>
<reference evidence="13" key="3">
    <citation type="submission" date="2016-01" db="EMBL/GenBank/DDBJ databases">
        <authorList>
            <person name="Mitreva M."/>
            <person name="Pepin K.H."/>
            <person name="Mihindukulasuriya K.A."/>
            <person name="Fulton R."/>
            <person name="Fronick C."/>
            <person name="O'Laughlin M."/>
            <person name="Miner T."/>
            <person name="Herter B."/>
            <person name="Rosa B.A."/>
            <person name="Cordes M."/>
            <person name="Tomlinson C."/>
            <person name="Wollam A."/>
            <person name="Palsikar V.B."/>
            <person name="Mardis E.R."/>
            <person name="Wilson R.K."/>
        </authorList>
    </citation>
    <scope>NUCLEOTIDE SEQUENCE [LARGE SCALE GENOMIC DNA]</scope>
    <source>
        <strain evidence="13">GED7749B</strain>
    </source>
</reference>
<evidence type="ECO:0000256" key="4">
    <source>
        <dbReference type="ARBA" id="ARBA00023125"/>
    </source>
</evidence>
<dbReference type="AlphaFoldDB" id="A0A0C5C9G4"/>
<evidence type="ECO:0000256" key="8">
    <source>
        <dbReference type="SAM" id="MobiDB-lite"/>
    </source>
</evidence>
<feature type="region of interest" description="Disordered" evidence="8">
    <location>
        <begin position="91"/>
        <end position="120"/>
    </location>
</feature>
<dbReference type="PANTHER" id="PTHR36432">
    <property type="match status" value="1"/>
</dbReference>
<protein>
    <submittedName>
        <fullName evidence="10">AbrB family transcriptional regulator</fullName>
    </submittedName>
    <submittedName>
        <fullName evidence="11">Putative transition state transcriptional regulatory protein AbrB</fullName>
    </submittedName>
</protein>
<evidence type="ECO:0000313" key="10">
    <source>
        <dbReference type="EMBL" id="AJO25008.1"/>
    </source>
</evidence>
<dbReference type="InterPro" id="IPR040678">
    <property type="entry name" value="AbrB_C"/>
</dbReference>
<feature type="compositionally biased region" description="Basic and acidic residues" evidence="8">
    <location>
        <begin position="91"/>
        <end position="106"/>
    </location>
</feature>
<dbReference type="InterPro" id="IPR052731">
    <property type="entry name" value="B_subtilis_Trans_State_Reg"/>
</dbReference>
<keyword evidence="2" id="KW-0749">Sporulation</keyword>
<name>A0A0C5C9G4_HEYCO</name>
<keyword evidence="4 7" id="KW-0238">DNA-binding</keyword>
<keyword evidence="5" id="KW-0010">Activator</keyword>
<dbReference type="GO" id="GO:0030435">
    <property type="term" value="P:sporulation resulting in formation of a cellular spore"/>
    <property type="evidence" value="ECO:0007669"/>
    <property type="project" value="UniProtKB-KW"/>
</dbReference>
<evidence type="ECO:0000256" key="5">
    <source>
        <dbReference type="ARBA" id="ARBA00023159"/>
    </source>
</evidence>
<gene>
    <name evidence="11" type="ORF">HMPREF3213_00247</name>
    <name evidence="10" type="ORF">SB48_HM08orf06649</name>
</gene>
<dbReference type="GO" id="GO:0042802">
    <property type="term" value="F:identical protein binding"/>
    <property type="evidence" value="ECO:0007669"/>
    <property type="project" value="UniProtKB-ARBA"/>
</dbReference>
<dbReference type="Proteomes" id="UP000032024">
    <property type="component" value="Chromosome"/>
</dbReference>
<dbReference type="Gene3D" id="2.10.260.10">
    <property type="match status" value="1"/>
</dbReference>
<dbReference type="SMART" id="SM00966">
    <property type="entry name" value="SpoVT_AbrB"/>
    <property type="match status" value="1"/>
</dbReference>
<dbReference type="EMBL" id="CP010525">
    <property type="protein sequence ID" value="AJO25008.1"/>
    <property type="molecule type" value="Genomic_DNA"/>
</dbReference>
<keyword evidence="12" id="KW-1185">Reference proteome</keyword>
<keyword evidence="6" id="KW-0804">Transcription</keyword>
<feature type="domain" description="SpoVT-AbrB" evidence="9">
    <location>
        <begin position="5"/>
        <end position="50"/>
    </location>
</feature>
<dbReference type="PROSITE" id="PS51740">
    <property type="entry name" value="SPOVT_ABRB"/>
    <property type="match status" value="1"/>
</dbReference>
<sequence>MKSTGIVRKVDELGRVVIPIELRRNLGIAEKDALEIYVDDDKIILKKYKPNMTCLVTGEVSDDNLRLAGGKIVLSREGAELLMKEIKENFHLEDQPAENEQAKDEADPFASKPEPEPEPR</sequence>
<dbReference type="SUPFAM" id="SSF89447">
    <property type="entry name" value="AbrB/MazE/MraZ-like"/>
    <property type="match status" value="1"/>
</dbReference>
<dbReference type="RefSeq" id="WP_014096586.1">
    <property type="nucleotide sequence ID" value="NZ_CP010525.1"/>
</dbReference>
<dbReference type="STRING" id="1398.AB434_1166"/>
<dbReference type="PATRIC" id="fig|1398.18.peg.4184"/>
<evidence type="ECO:0000256" key="3">
    <source>
        <dbReference type="ARBA" id="ARBA00023015"/>
    </source>
</evidence>
<proteinExistence type="predicted"/>
<keyword evidence="3" id="KW-0805">Transcription regulation</keyword>
<evidence type="ECO:0000256" key="2">
    <source>
        <dbReference type="ARBA" id="ARBA00022969"/>
    </source>
</evidence>
<reference evidence="12" key="2">
    <citation type="submission" date="2015-01" db="EMBL/GenBank/DDBJ databases">
        <title>Comparative genome analysis of Bacillus coagulans HM-08, Clostridium butyricum HM-68, Bacillus subtilis HM-66 and Bacillus paralicheniformis BL-09.</title>
        <authorList>
            <person name="Zhang H."/>
        </authorList>
    </citation>
    <scope>NUCLEOTIDE SEQUENCE [LARGE SCALE GENOMIC DNA]</scope>
    <source>
        <strain evidence="12">HM-08</strain>
    </source>
</reference>
<evidence type="ECO:0000259" key="9">
    <source>
        <dbReference type="PROSITE" id="PS51740"/>
    </source>
</evidence>
<accession>A0A0C5C9G4</accession>
<evidence type="ECO:0000313" key="11">
    <source>
        <dbReference type="EMBL" id="KWZ85737.1"/>
    </source>
</evidence>
<dbReference type="EMBL" id="LRPN01000011">
    <property type="protein sequence ID" value="KWZ85737.1"/>
    <property type="molecule type" value="Genomic_DNA"/>
</dbReference>
<evidence type="ECO:0000256" key="6">
    <source>
        <dbReference type="ARBA" id="ARBA00023163"/>
    </source>
</evidence>
<reference evidence="10" key="1">
    <citation type="submission" date="2015-01" db="EMBL/GenBank/DDBJ databases">
        <title>Comparative genome analysis of Bacillus coagulans HM-08, Clostridium butyricum HM-68, Bacillus subtilis HM-66 and Bacillus licheniformis BL-09.</title>
        <authorList>
            <person name="Zhang H."/>
        </authorList>
    </citation>
    <scope>NUCLEOTIDE SEQUENCE [LARGE SCALE GENOMIC DNA]</scope>
    <source>
        <strain evidence="10">HM-08</strain>
    </source>
</reference>
<dbReference type="NCBIfam" id="TIGR01439">
    <property type="entry name" value="lp_hng_hel_AbrB"/>
    <property type="match status" value="1"/>
</dbReference>
<organism evidence="11 13">
    <name type="scientific">Heyndrickxia coagulans</name>
    <name type="common">Weizmannia coagulans</name>
    <dbReference type="NCBI Taxonomy" id="1398"/>
    <lineage>
        <taxon>Bacteria</taxon>
        <taxon>Bacillati</taxon>
        <taxon>Bacillota</taxon>
        <taxon>Bacilli</taxon>
        <taxon>Bacillales</taxon>
        <taxon>Bacillaceae</taxon>
        <taxon>Heyndrickxia</taxon>
    </lineage>
</organism>
<evidence type="ECO:0000313" key="13">
    <source>
        <dbReference type="Proteomes" id="UP000070376"/>
    </source>
</evidence>
<dbReference type="GO" id="GO:0003677">
    <property type="term" value="F:DNA binding"/>
    <property type="evidence" value="ECO:0007669"/>
    <property type="project" value="UniProtKB-UniRule"/>
</dbReference>
<dbReference type="PANTHER" id="PTHR36432:SF4">
    <property type="entry name" value="TRANSITION STATE REGULATOR ABH-RELATED"/>
    <property type="match status" value="1"/>
</dbReference>
<evidence type="ECO:0000256" key="1">
    <source>
        <dbReference type="ARBA" id="ARBA00022491"/>
    </source>
</evidence>
<dbReference type="Pfam" id="PF04014">
    <property type="entry name" value="MazE_antitoxin"/>
    <property type="match status" value="1"/>
</dbReference>
<keyword evidence="1" id="KW-0678">Repressor</keyword>
<dbReference type="InterPro" id="IPR037914">
    <property type="entry name" value="SpoVT-AbrB_sf"/>
</dbReference>
<dbReference type="FunFam" id="2.10.260.10:FF:000001">
    <property type="entry name" value="Stage V sporulation protein T"/>
    <property type="match status" value="1"/>
</dbReference>